<organism evidence="2 3">
    <name type="scientific">Triticum urartu</name>
    <name type="common">Red wild einkorn</name>
    <name type="synonym">Crithodium urartu</name>
    <dbReference type="NCBI Taxonomy" id="4572"/>
    <lineage>
        <taxon>Eukaryota</taxon>
        <taxon>Viridiplantae</taxon>
        <taxon>Streptophyta</taxon>
        <taxon>Embryophyta</taxon>
        <taxon>Tracheophyta</taxon>
        <taxon>Spermatophyta</taxon>
        <taxon>Magnoliopsida</taxon>
        <taxon>Liliopsida</taxon>
        <taxon>Poales</taxon>
        <taxon>Poaceae</taxon>
        <taxon>BOP clade</taxon>
        <taxon>Pooideae</taxon>
        <taxon>Triticodae</taxon>
        <taxon>Triticeae</taxon>
        <taxon>Triticinae</taxon>
        <taxon>Triticum</taxon>
    </lineage>
</organism>
<dbReference type="AlphaFoldDB" id="A0A8R7U6B9"/>
<reference evidence="2" key="2">
    <citation type="submission" date="2018-03" db="EMBL/GenBank/DDBJ databases">
        <title>The Triticum urartu genome reveals the dynamic nature of wheat genome evolution.</title>
        <authorList>
            <person name="Ling H."/>
            <person name="Ma B."/>
            <person name="Shi X."/>
            <person name="Liu H."/>
            <person name="Dong L."/>
            <person name="Sun H."/>
            <person name="Cao Y."/>
            <person name="Gao Q."/>
            <person name="Zheng S."/>
            <person name="Li Y."/>
            <person name="Yu Y."/>
            <person name="Du H."/>
            <person name="Qi M."/>
            <person name="Li Y."/>
            <person name="Yu H."/>
            <person name="Cui Y."/>
            <person name="Wang N."/>
            <person name="Chen C."/>
            <person name="Wu H."/>
            <person name="Zhao Y."/>
            <person name="Zhang J."/>
            <person name="Li Y."/>
            <person name="Zhou W."/>
            <person name="Zhang B."/>
            <person name="Hu W."/>
            <person name="Eijk M."/>
            <person name="Tang J."/>
            <person name="Witsenboer H."/>
            <person name="Zhao S."/>
            <person name="Li Z."/>
            <person name="Zhang A."/>
            <person name="Wang D."/>
            <person name="Liang C."/>
        </authorList>
    </citation>
    <scope>NUCLEOTIDE SEQUENCE [LARGE SCALE GENOMIC DNA]</scope>
    <source>
        <strain evidence="2">cv. G1812</strain>
    </source>
</reference>
<reference evidence="2" key="3">
    <citation type="submission" date="2022-06" db="UniProtKB">
        <authorList>
            <consortium name="EnsemblPlants"/>
        </authorList>
    </citation>
    <scope>IDENTIFICATION</scope>
</reference>
<dbReference type="Gramene" id="TuG1812G0400001262.01.T01">
    <property type="protein sequence ID" value="TuG1812G0400001262.01.T01"/>
    <property type="gene ID" value="TuG1812G0400001262.01"/>
</dbReference>
<accession>A0A8R7U6B9</accession>
<evidence type="ECO:0000256" key="1">
    <source>
        <dbReference type="SAM" id="MobiDB-lite"/>
    </source>
</evidence>
<evidence type="ECO:0000313" key="2">
    <source>
        <dbReference type="EnsemblPlants" id="TuG1812G0400001262.01.T01"/>
    </source>
</evidence>
<reference evidence="3" key="1">
    <citation type="journal article" date="2013" name="Nature">
        <title>Draft genome of the wheat A-genome progenitor Triticum urartu.</title>
        <authorList>
            <person name="Ling H.Q."/>
            <person name="Zhao S."/>
            <person name="Liu D."/>
            <person name="Wang J."/>
            <person name="Sun H."/>
            <person name="Zhang C."/>
            <person name="Fan H."/>
            <person name="Li D."/>
            <person name="Dong L."/>
            <person name="Tao Y."/>
            <person name="Gao C."/>
            <person name="Wu H."/>
            <person name="Li Y."/>
            <person name="Cui Y."/>
            <person name="Guo X."/>
            <person name="Zheng S."/>
            <person name="Wang B."/>
            <person name="Yu K."/>
            <person name="Liang Q."/>
            <person name="Yang W."/>
            <person name="Lou X."/>
            <person name="Chen J."/>
            <person name="Feng M."/>
            <person name="Jian J."/>
            <person name="Zhang X."/>
            <person name="Luo G."/>
            <person name="Jiang Y."/>
            <person name="Liu J."/>
            <person name="Wang Z."/>
            <person name="Sha Y."/>
            <person name="Zhang B."/>
            <person name="Wu H."/>
            <person name="Tang D."/>
            <person name="Shen Q."/>
            <person name="Xue P."/>
            <person name="Zou S."/>
            <person name="Wang X."/>
            <person name="Liu X."/>
            <person name="Wang F."/>
            <person name="Yang Y."/>
            <person name="An X."/>
            <person name="Dong Z."/>
            <person name="Zhang K."/>
            <person name="Zhang X."/>
            <person name="Luo M.C."/>
            <person name="Dvorak J."/>
            <person name="Tong Y."/>
            <person name="Wang J."/>
            <person name="Yang H."/>
            <person name="Li Z."/>
            <person name="Wang D."/>
            <person name="Zhang A."/>
            <person name="Wang J."/>
        </authorList>
    </citation>
    <scope>NUCLEOTIDE SEQUENCE</scope>
    <source>
        <strain evidence="3">cv. G1812</strain>
    </source>
</reference>
<feature type="region of interest" description="Disordered" evidence="1">
    <location>
        <begin position="1"/>
        <end position="22"/>
    </location>
</feature>
<keyword evidence="3" id="KW-1185">Reference proteome</keyword>
<protein>
    <submittedName>
        <fullName evidence="2">Uncharacterized protein</fullName>
    </submittedName>
</protein>
<dbReference type="EnsemblPlants" id="TuG1812G0400001262.01.T01">
    <property type="protein sequence ID" value="TuG1812G0400001262.01.T01"/>
    <property type="gene ID" value="TuG1812G0400001262.01"/>
</dbReference>
<proteinExistence type="predicted"/>
<evidence type="ECO:0000313" key="3">
    <source>
        <dbReference type="Proteomes" id="UP000015106"/>
    </source>
</evidence>
<dbReference type="Proteomes" id="UP000015106">
    <property type="component" value="Chromosome 4"/>
</dbReference>
<sequence>MAACPPAARRNETADQLTSIHAQSTPWSVDEMLSSECKISAYESTGTEGGRCWTSQRGAKFSEDDPFAPVEIL</sequence>
<name>A0A8R7U6B9_TRIUA</name>